<reference evidence="2" key="1">
    <citation type="submission" date="2015-07" db="EMBL/GenBank/DDBJ databases">
        <authorList>
            <person name="Rodrigo-Torres Lidia"/>
            <person name="Arahal R.David."/>
        </authorList>
    </citation>
    <scope>NUCLEOTIDE SEQUENCE [LARGE SCALE GENOMIC DNA]</scope>
    <source>
        <strain evidence="2">CECT 5096</strain>
    </source>
</reference>
<dbReference type="STRING" id="311410.LA5095_05105"/>
<proteinExistence type="predicted"/>
<evidence type="ECO:0000313" key="1">
    <source>
        <dbReference type="EMBL" id="CTQ78522.1"/>
    </source>
</evidence>
<protein>
    <recommendedName>
        <fullName evidence="3">Nucleotidyltransferase family protein</fullName>
    </recommendedName>
</protein>
<dbReference type="PANTHER" id="PTHR39166:SF1">
    <property type="entry name" value="BLL1166 PROTEIN"/>
    <property type="match status" value="1"/>
</dbReference>
<name>A0A0M6ZIV1_9HYPH</name>
<dbReference type="OrthoDB" id="9805247at2"/>
<accession>A0A0M6ZIV1</accession>
<gene>
    <name evidence="1" type="ORF">LA5096_05680</name>
</gene>
<dbReference type="Pfam" id="PF06042">
    <property type="entry name" value="NTP_transf_6"/>
    <property type="match status" value="1"/>
</dbReference>
<sequence length="218" mass="24597">MTNTPITDGATARLGDPYGACEQQRCEHLATILCAVPHVMQILRATRDLGLPDAWLVSGGIYQTVWNVLTDRPLLHGIKDFDVIYFDGTDPSYEAEDLVIRTVNTALPDLAHLVEVRNQARVHLWYEQRFGRPYRPLDCSMDALTTYAARTHAVAARLTHTDELVIHAPFGLANLFGMRLVPNYGQLNPETYAEKALRMKAQWPELEVVPWQTSEQRG</sequence>
<organism evidence="1 2">
    <name type="scientific">Roseibium album</name>
    <dbReference type="NCBI Taxonomy" id="311410"/>
    <lineage>
        <taxon>Bacteria</taxon>
        <taxon>Pseudomonadati</taxon>
        <taxon>Pseudomonadota</taxon>
        <taxon>Alphaproteobacteria</taxon>
        <taxon>Hyphomicrobiales</taxon>
        <taxon>Stappiaceae</taxon>
        <taxon>Roseibium</taxon>
    </lineage>
</organism>
<dbReference type="InterPro" id="IPR009267">
    <property type="entry name" value="NTP_transf_6"/>
</dbReference>
<dbReference type="Proteomes" id="UP000049983">
    <property type="component" value="Unassembled WGS sequence"/>
</dbReference>
<dbReference type="AlphaFoldDB" id="A0A0M6ZIV1"/>
<evidence type="ECO:0008006" key="3">
    <source>
        <dbReference type="Google" id="ProtNLM"/>
    </source>
</evidence>
<evidence type="ECO:0000313" key="2">
    <source>
        <dbReference type="Proteomes" id="UP000049983"/>
    </source>
</evidence>
<dbReference type="EMBL" id="CXWC01000015">
    <property type="protein sequence ID" value="CTQ78522.1"/>
    <property type="molecule type" value="Genomic_DNA"/>
</dbReference>
<dbReference type="GeneID" id="97672920"/>
<dbReference type="PANTHER" id="PTHR39166">
    <property type="entry name" value="BLL1166 PROTEIN"/>
    <property type="match status" value="1"/>
</dbReference>
<dbReference type="RefSeq" id="WP_055120146.1">
    <property type="nucleotide sequence ID" value="NZ_CXWA01000009.1"/>
</dbReference>
<keyword evidence="2" id="KW-1185">Reference proteome</keyword>